<dbReference type="SUPFAM" id="SSF57938">
    <property type="entry name" value="DnaJ/Hsp40 cysteine-rich domain"/>
    <property type="match status" value="1"/>
</dbReference>
<reference evidence="1 2" key="1">
    <citation type="submission" date="2018-06" db="EMBL/GenBank/DDBJ databases">
        <authorList>
            <consortium name="Pathogen Informatics"/>
            <person name="Doyle S."/>
        </authorList>
    </citation>
    <scope>NUCLEOTIDE SEQUENCE [LARGE SCALE GENOMIC DNA]</scope>
    <source>
        <strain evidence="1 2">NCTC12119</strain>
    </source>
</reference>
<evidence type="ECO:0000313" key="2">
    <source>
        <dbReference type="Proteomes" id="UP000255528"/>
    </source>
</evidence>
<name>A0A381KQS8_9ENTR</name>
<dbReference type="EMBL" id="UIGI01000002">
    <property type="protein sequence ID" value="SUY92846.1"/>
    <property type="molecule type" value="Genomic_DNA"/>
</dbReference>
<gene>
    <name evidence="1" type="ORF">NCTC12119_04875</name>
</gene>
<sequence>MSNQKWYDCNGQEISASRIENVDFTLGIADYDHRVTCKVCCGKGVRNHFYRSNCHNCHGTGYSLITKRTAYQLFALKRIKPVIGRDIEFKTRMAAGNAQADKYNIWYMSHQNVVDAINSSTRENNFLMSLKSILEKKFTLSEKQILAAAKILGVNAGGNSVR</sequence>
<dbReference type="Proteomes" id="UP000255528">
    <property type="component" value="Unassembled WGS sequence"/>
</dbReference>
<dbReference type="InterPro" id="IPR036410">
    <property type="entry name" value="HSP_DnaJ_Cys-rich_dom_sf"/>
</dbReference>
<proteinExistence type="predicted"/>
<evidence type="ECO:0000313" key="1">
    <source>
        <dbReference type="EMBL" id="SUY92846.1"/>
    </source>
</evidence>
<dbReference type="Gene3D" id="6.20.20.10">
    <property type="match status" value="1"/>
</dbReference>
<accession>A0A381KQS8</accession>
<protein>
    <submittedName>
        <fullName evidence="1">Chaperone protein DnaJ</fullName>
    </submittedName>
</protein>
<dbReference type="AlphaFoldDB" id="A0A381KQS8"/>
<dbReference type="RefSeq" id="WP_115632077.1">
    <property type="nucleotide sequence ID" value="NZ_UIGI01000002.1"/>
</dbReference>
<organism evidence="1 2">
    <name type="scientific">Buttiauxella agrestis</name>
    <dbReference type="NCBI Taxonomy" id="82977"/>
    <lineage>
        <taxon>Bacteria</taxon>
        <taxon>Pseudomonadati</taxon>
        <taxon>Pseudomonadota</taxon>
        <taxon>Gammaproteobacteria</taxon>
        <taxon>Enterobacterales</taxon>
        <taxon>Enterobacteriaceae</taxon>
        <taxon>Buttiauxella</taxon>
    </lineage>
</organism>